<name>A0A2W5QSQ0_VARPD</name>
<accession>A0A2W5QSQ0</accession>
<comment type="caution">
    <text evidence="1">The sequence shown here is derived from an EMBL/GenBank/DDBJ whole genome shotgun (WGS) entry which is preliminary data.</text>
</comment>
<evidence type="ECO:0000313" key="2">
    <source>
        <dbReference type="Proteomes" id="UP000249135"/>
    </source>
</evidence>
<proteinExistence type="predicted"/>
<reference evidence="1 2" key="1">
    <citation type="submission" date="2017-08" db="EMBL/GenBank/DDBJ databases">
        <title>Infants hospitalized years apart are colonized by the same room-sourced microbial strains.</title>
        <authorList>
            <person name="Brooks B."/>
            <person name="Olm M.R."/>
            <person name="Firek B.A."/>
            <person name="Baker R."/>
            <person name="Thomas B.C."/>
            <person name="Morowitz M.J."/>
            <person name="Banfield J.F."/>
        </authorList>
    </citation>
    <scope>NUCLEOTIDE SEQUENCE [LARGE SCALE GENOMIC DNA]</scope>
    <source>
        <strain evidence="1">S2_005_003_R2_41</strain>
    </source>
</reference>
<sequence length="133" mass="13951">MARQAIQGNALQDLYTSSPFNQQQLAAYNNQFALSDYAKSILPGLLKSLGGQQLGFDRSNPNARPQALDWGDIGQLGSNFQGLLGAQGRQNEIDAARLALGARALQGDKGAAAQLGPGFVSYGNLDSNGIKAS</sequence>
<dbReference type="AlphaFoldDB" id="A0A2W5QSQ0"/>
<dbReference type="Proteomes" id="UP000249135">
    <property type="component" value="Unassembled WGS sequence"/>
</dbReference>
<organism evidence="1 2">
    <name type="scientific">Variovorax paradoxus</name>
    <dbReference type="NCBI Taxonomy" id="34073"/>
    <lineage>
        <taxon>Bacteria</taxon>
        <taxon>Pseudomonadati</taxon>
        <taxon>Pseudomonadota</taxon>
        <taxon>Betaproteobacteria</taxon>
        <taxon>Burkholderiales</taxon>
        <taxon>Comamonadaceae</taxon>
        <taxon>Variovorax</taxon>
    </lineage>
</organism>
<evidence type="ECO:0000313" key="1">
    <source>
        <dbReference type="EMBL" id="PZQ77935.1"/>
    </source>
</evidence>
<gene>
    <name evidence="1" type="ORF">DI563_01900</name>
</gene>
<protein>
    <submittedName>
        <fullName evidence="1">Uncharacterized protein</fullName>
    </submittedName>
</protein>
<dbReference type="EMBL" id="QFPP01000007">
    <property type="protein sequence ID" value="PZQ77935.1"/>
    <property type="molecule type" value="Genomic_DNA"/>
</dbReference>